<evidence type="ECO:0000313" key="1">
    <source>
        <dbReference type="EMBL" id="MFC7460756.1"/>
    </source>
</evidence>
<dbReference type="EMBL" id="JBHTBZ010000020">
    <property type="protein sequence ID" value="MFC7460756.1"/>
    <property type="molecule type" value="Genomic_DNA"/>
</dbReference>
<accession>A0ABW2SBU8</accession>
<organism evidence="1 2">
    <name type="scientific">Hydrogenophaga defluvii</name>
    <dbReference type="NCBI Taxonomy" id="249410"/>
    <lineage>
        <taxon>Bacteria</taxon>
        <taxon>Pseudomonadati</taxon>
        <taxon>Pseudomonadota</taxon>
        <taxon>Betaproteobacteria</taxon>
        <taxon>Burkholderiales</taxon>
        <taxon>Comamonadaceae</taxon>
        <taxon>Hydrogenophaga</taxon>
    </lineage>
</organism>
<comment type="caution">
    <text evidence="1">The sequence shown here is derived from an EMBL/GenBank/DDBJ whole genome shotgun (WGS) entry which is preliminary data.</text>
</comment>
<name>A0ABW2SBU8_9BURK</name>
<evidence type="ECO:0000313" key="2">
    <source>
        <dbReference type="Proteomes" id="UP001596457"/>
    </source>
</evidence>
<proteinExistence type="predicted"/>
<gene>
    <name evidence="1" type="ORF">ACFQU0_09980</name>
</gene>
<dbReference type="Proteomes" id="UP001596457">
    <property type="component" value="Unassembled WGS sequence"/>
</dbReference>
<reference evidence="2" key="1">
    <citation type="journal article" date="2019" name="Int. J. Syst. Evol. Microbiol.">
        <title>The Global Catalogue of Microorganisms (GCM) 10K type strain sequencing project: providing services to taxonomists for standard genome sequencing and annotation.</title>
        <authorList>
            <consortium name="The Broad Institute Genomics Platform"/>
            <consortium name="The Broad Institute Genome Sequencing Center for Infectious Disease"/>
            <person name="Wu L."/>
            <person name="Ma J."/>
        </authorList>
    </citation>
    <scope>NUCLEOTIDE SEQUENCE [LARGE SCALE GENOMIC DNA]</scope>
    <source>
        <strain evidence="2">CCUG 53903</strain>
    </source>
</reference>
<protein>
    <submittedName>
        <fullName evidence="1">Uncharacterized protein</fullName>
    </submittedName>
</protein>
<sequence>MLTFEKFTGINNVVPGHRHKQTDLAQALNVDIGLDKEIHRRAGFTRVVEDCHKNLWQALGFMLATCNGDLVRSDNGVRTVLLPSLGSDRVWYCNLPDGRTSFSNGLINGLTDGTLAGTTTWGPPIPAGVGAATDVPGSMFPGEYQRAFTYVRLSDGLEGPPAYAPPVTVASGGLLCTGLPTLDGHAINVYLSSHNGAELFLAGQTLGPAFSFTQANERLVLPLRTHMLEPMPVGTLTAFWRGRVLVAKGNVLFASLPHRWELCDMRRDFKQFTAPITLVQPVDGGVFVGTEHELAFLGGTSWDGLVYSRHIKGRTVLGSGVTVPGEKLGASPVDAMVGIAGGELVAGFADGTTKVLTADRYRTAVTEVAATFRDVNGIPQYIAVPQ</sequence>
<keyword evidence="2" id="KW-1185">Reference proteome</keyword>
<dbReference type="RefSeq" id="WP_382200309.1">
    <property type="nucleotide sequence ID" value="NZ_JBHTBZ010000020.1"/>
</dbReference>